<dbReference type="Pfam" id="PF00012">
    <property type="entry name" value="HSP70"/>
    <property type="match status" value="2"/>
</dbReference>
<dbReference type="SUPFAM" id="SSF100920">
    <property type="entry name" value="Heat shock protein 70kD (HSP70), peptide-binding domain"/>
    <property type="match status" value="1"/>
</dbReference>
<keyword evidence="2 4" id="KW-0547">Nucleotide-binding</keyword>
<organism evidence="5 6">
    <name type="scientific">Shewanella algae</name>
    <dbReference type="NCBI Taxonomy" id="38313"/>
    <lineage>
        <taxon>Bacteria</taxon>
        <taxon>Pseudomonadati</taxon>
        <taxon>Pseudomonadota</taxon>
        <taxon>Gammaproteobacteria</taxon>
        <taxon>Alteromonadales</taxon>
        <taxon>Shewanellaceae</taxon>
        <taxon>Shewanella</taxon>
    </lineage>
</organism>
<dbReference type="InterPro" id="IPR043129">
    <property type="entry name" value="ATPase_NBD"/>
</dbReference>
<dbReference type="InterPro" id="IPR029047">
    <property type="entry name" value="HSP70_peptide-bd_sf"/>
</dbReference>
<dbReference type="Gene3D" id="3.90.640.10">
    <property type="entry name" value="Actin, Chain A, domain 4"/>
    <property type="match status" value="1"/>
</dbReference>
<dbReference type="PRINTS" id="PR00301">
    <property type="entry name" value="HEATSHOCK70"/>
</dbReference>
<proteinExistence type="inferred from homology"/>
<accession>A0A380BU92</accession>
<dbReference type="Gene3D" id="2.60.34.10">
    <property type="entry name" value="Substrate Binding Domain Of DNAk, Chain A, domain 1"/>
    <property type="match status" value="1"/>
</dbReference>
<dbReference type="PROSITE" id="PS00329">
    <property type="entry name" value="HSP70_2"/>
    <property type="match status" value="1"/>
</dbReference>
<dbReference type="InterPro" id="IPR013126">
    <property type="entry name" value="Hsp_70_fam"/>
</dbReference>
<dbReference type="FunFam" id="3.30.420.40:FF:000144">
    <property type="entry name" value="Molecular chaperone HscC"/>
    <property type="match status" value="1"/>
</dbReference>
<dbReference type="Proteomes" id="UP000254069">
    <property type="component" value="Unassembled WGS sequence"/>
</dbReference>
<gene>
    <name evidence="5" type="primary">hscC</name>
    <name evidence="5" type="ORF">NCTC10738_03938</name>
</gene>
<dbReference type="InterPro" id="IPR018181">
    <property type="entry name" value="Heat_shock_70_CS"/>
</dbReference>
<protein>
    <submittedName>
        <fullName evidence="5">Hsc62</fullName>
    </submittedName>
</protein>
<dbReference type="PANTHER" id="PTHR19375">
    <property type="entry name" value="HEAT SHOCK PROTEIN 70KDA"/>
    <property type="match status" value="1"/>
</dbReference>
<dbReference type="Gene3D" id="3.30.420.40">
    <property type="match status" value="2"/>
</dbReference>
<dbReference type="GO" id="GO:0005524">
    <property type="term" value="F:ATP binding"/>
    <property type="evidence" value="ECO:0007669"/>
    <property type="project" value="UniProtKB-KW"/>
</dbReference>
<evidence type="ECO:0000313" key="5">
    <source>
        <dbReference type="EMBL" id="SUJ07087.1"/>
    </source>
</evidence>
<dbReference type="EMBL" id="UGYO01000002">
    <property type="protein sequence ID" value="SUJ07087.1"/>
    <property type="molecule type" value="Genomic_DNA"/>
</dbReference>
<evidence type="ECO:0000256" key="4">
    <source>
        <dbReference type="RuleBase" id="RU003322"/>
    </source>
</evidence>
<evidence type="ECO:0000256" key="2">
    <source>
        <dbReference type="ARBA" id="ARBA00022741"/>
    </source>
</evidence>
<name>A0A380BU92_9GAMM</name>
<reference evidence="5 6" key="1">
    <citation type="submission" date="2018-06" db="EMBL/GenBank/DDBJ databases">
        <authorList>
            <consortium name="Pathogen Informatics"/>
            <person name="Doyle S."/>
        </authorList>
    </citation>
    <scope>NUCLEOTIDE SEQUENCE [LARGE SCALE GENOMIC DNA]</scope>
    <source>
        <strain evidence="5 6">NCTC10738</strain>
    </source>
</reference>
<dbReference type="AlphaFoldDB" id="A0A380BU92"/>
<evidence type="ECO:0000256" key="1">
    <source>
        <dbReference type="ARBA" id="ARBA00007381"/>
    </source>
</evidence>
<comment type="similarity">
    <text evidence="1 4">Belongs to the heat shock protein 70 family.</text>
</comment>
<evidence type="ECO:0000256" key="3">
    <source>
        <dbReference type="ARBA" id="ARBA00022840"/>
    </source>
</evidence>
<evidence type="ECO:0000313" key="6">
    <source>
        <dbReference type="Proteomes" id="UP000254069"/>
    </source>
</evidence>
<dbReference type="SUPFAM" id="SSF53067">
    <property type="entry name" value="Actin-like ATPase domain"/>
    <property type="match status" value="2"/>
</dbReference>
<keyword evidence="3 4" id="KW-0067">ATP-binding</keyword>
<dbReference type="GO" id="GO:0140662">
    <property type="term" value="F:ATP-dependent protein folding chaperone"/>
    <property type="evidence" value="ECO:0007669"/>
    <property type="project" value="InterPro"/>
</dbReference>
<keyword evidence="6" id="KW-1185">Reference proteome</keyword>
<dbReference type="RefSeq" id="WP_115390381.1">
    <property type="nucleotide sequence ID" value="NZ_JADZHC010000048.1"/>
</dbReference>
<sequence>MDKPEVPAIGIDLGTTNSAIALWRDGKVQMIPNALGEDLTPSVVSIDEDMHLLVGRPAAERLMTHPRNTAAIFKRFLGSEKRYRLGGQEFSPTELCAIILSTLKADAEAYLGHAIKQVVISVPAYFNDQQRKQVHTAAELAELEAVRLINEPTAAAMAYSLHESHSRRFLVFDIGGGTFDVTIVEFQDGIIEVRASAGDNRLGGEDFTQDLLDGVLQKLQLERESQSLKYLSQLYYACENAKRYSNGQGTRVCLSGEQDINLEFDGHELEKIWQQTLNRLRKPLSQALADARLQPEEIDELILVGGASRQHHVKQVATRLLGRFGRQELDPDRVVAMGAAIQAACRLRDEAVEELILTDVCPFSLGIRVESNGQSGVFSPIIERNTVVPVSLEQRYYAGHEEQSQVCIAIYQGESLWVANNLHIDDLDIDIPTGKGLQSVDVRFSYDINGMLEVDVTITSTGEVHQKVIDRSPTGVSEDDRQASRQRLARLKVHPREQLPNLNLTAKLHRMYEECLGGERRQIEHWLLSFEQALASQDEHYIRDVRQAIQNALAHWDQ</sequence>
<dbReference type="PROSITE" id="PS00297">
    <property type="entry name" value="HSP70_1"/>
    <property type="match status" value="1"/>
</dbReference>